<evidence type="ECO:0000256" key="2">
    <source>
        <dbReference type="ARBA" id="ARBA00004141"/>
    </source>
</evidence>
<dbReference type="PANTHER" id="PTHR19317:SF81">
    <property type="entry name" value="PRA1 FAMILY PROTEIN D"/>
    <property type="match status" value="1"/>
</dbReference>
<evidence type="ECO:0000256" key="5">
    <source>
        <dbReference type="ARBA" id="ARBA00022989"/>
    </source>
</evidence>
<feature type="transmembrane region" description="Helical" evidence="7">
    <location>
        <begin position="98"/>
        <end position="117"/>
    </location>
</feature>
<reference evidence="8" key="1">
    <citation type="submission" date="2020-06" db="EMBL/GenBank/DDBJ databases">
        <authorList>
            <person name="Li T."/>
            <person name="Hu X."/>
            <person name="Zhang T."/>
            <person name="Song X."/>
            <person name="Zhang H."/>
            <person name="Dai N."/>
            <person name="Sheng W."/>
            <person name="Hou X."/>
            <person name="Wei L."/>
        </authorList>
    </citation>
    <scope>NUCLEOTIDE SEQUENCE</scope>
    <source>
        <strain evidence="8">K16</strain>
        <tissue evidence="8">Leaf</tissue>
    </source>
</reference>
<dbReference type="InterPro" id="IPR004895">
    <property type="entry name" value="Prenylated_rab_accept_PRA1"/>
</dbReference>
<dbReference type="EMBL" id="JACGWL010000003">
    <property type="protein sequence ID" value="KAK4405813.1"/>
    <property type="molecule type" value="Genomic_DNA"/>
</dbReference>
<accession>A0AAE2C1R4</accession>
<organism evidence="8 9">
    <name type="scientific">Sesamum angolense</name>
    <dbReference type="NCBI Taxonomy" id="2727404"/>
    <lineage>
        <taxon>Eukaryota</taxon>
        <taxon>Viridiplantae</taxon>
        <taxon>Streptophyta</taxon>
        <taxon>Embryophyta</taxon>
        <taxon>Tracheophyta</taxon>
        <taxon>Spermatophyta</taxon>
        <taxon>Magnoliopsida</taxon>
        <taxon>eudicotyledons</taxon>
        <taxon>Gunneridae</taxon>
        <taxon>Pentapetalae</taxon>
        <taxon>asterids</taxon>
        <taxon>lamiids</taxon>
        <taxon>Lamiales</taxon>
        <taxon>Pedaliaceae</taxon>
        <taxon>Sesamum</taxon>
    </lineage>
</organism>
<comment type="function">
    <text evidence="1 7">May be involved in both secretory and endocytic intracellular trafficking in the endosomal/prevacuolar compartments.</text>
</comment>
<keyword evidence="5 7" id="KW-1133">Transmembrane helix</keyword>
<proteinExistence type="inferred from homology"/>
<dbReference type="Pfam" id="PF03208">
    <property type="entry name" value="PRA1"/>
    <property type="match status" value="1"/>
</dbReference>
<feature type="transmembrane region" description="Helical" evidence="7">
    <location>
        <begin position="167"/>
        <end position="187"/>
    </location>
</feature>
<evidence type="ECO:0000256" key="6">
    <source>
        <dbReference type="ARBA" id="ARBA00023136"/>
    </source>
</evidence>
<feature type="transmembrane region" description="Helical" evidence="7">
    <location>
        <begin position="69"/>
        <end position="86"/>
    </location>
</feature>
<keyword evidence="9" id="KW-1185">Reference proteome</keyword>
<evidence type="ECO:0000256" key="1">
    <source>
        <dbReference type="ARBA" id="ARBA00002501"/>
    </source>
</evidence>
<comment type="similarity">
    <text evidence="3 7">Belongs to the PRA1 family.</text>
</comment>
<keyword evidence="7" id="KW-0813">Transport</keyword>
<dbReference type="GO" id="GO:0016192">
    <property type="term" value="P:vesicle-mediated transport"/>
    <property type="evidence" value="ECO:0007669"/>
    <property type="project" value="TreeGrafter"/>
</dbReference>
<name>A0AAE2C1R4_9LAMI</name>
<comment type="subcellular location">
    <subcellularLocation>
        <location evidence="2 7">Membrane</location>
        <topology evidence="2 7">Multi-pass membrane protein</topology>
    </subcellularLocation>
</comment>
<evidence type="ECO:0000256" key="7">
    <source>
        <dbReference type="RuleBase" id="RU363107"/>
    </source>
</evidence>
<dbReference type="GO" id="GO:0005794">
    <property type="term" value="C:Golgi apparatus"/>
    <property type="evidence" value="ECO:0007669"/>
    <property type="project" value="TreeGrafter"/>
</dbReference>
<sequence>MSSPAPPPATTNSTVLRPWPQFLDLSALSLPISLSESSYRLTQNFRFFFPNYVVLTLLVFLLTLLTRPLTLIFFLCIFAAWIYLVSRDEPLTILDYDIDQKIIFGFLVVMTLVAILWTKVWSKLLVAFIVGAVIVLLHGVLRAPEDSVEDSPYGSLLNAVDSPRGEIMVNLGFVMFIPVMLHHAAILPDILMWLHPWITGSIQIPLANTPPFDL</sequence>
<reference evidence="8" key="2">
    <citation type="journal article" date="2024" name="Plant">
        <title>Genomic evolution and insights into agronomic trait innovations of Sesamum species.</title>
        <authorList>
            <person name="Miao H."/>
            <person name="Wang L."/>
            <person name="Qu L."/>
            <person name="Liu H."/>
            <person name="Sun Y."/>
            <person name="Le M."/>
            <person name="Wang Q."/>
            <person name="Wei S."/>
            <person name="Zheng Y."/>
            <person name="Lin W."/>
            <person name="Duan Y."/>
            <person name="Cao H."/>
            <person name="Xiong S."/>
            <person name="Wang X."/>
            <person name="Wei L."/>
            <person name="Li C."/>
            <person name="Ma Q."/>
            <person name="Ju M."/>
            <person name="Zhao R."/>
            <person name="Li G."/>
            <person name="Mu C."/>
            <person name="Tian Q."/>
            <person name="Mei H."/>
            <person name="Zhang T."/>
            <person name="Gao T."/>
            <person name="Zhang H."/>
        </authorList>
    </citation>
    <scope>NUCLEOTIDE SEQUENCE</scope>
    <source>
        <strain evidence="8">K16</strain>
    </source>
</reference>
<gene>
    <name evidence="8" type="ORF">Sango_0587800</name>
</gene>
<feature type="transmembrane region" description="Helical" evidence="7">
    <location>
        <begin position="124"/>
        <end position="141"/>
    </location>
</feature>
<dbReference type="AlphaFoldDB" id="A0AAE2C1R4"/>
<comment type="caution">
    <text evidence="8">The sequence shown here is derived from an EMBL/GenBank/DDBJ whole genome shotgun (WGS) entry which is preliminary data.</text>
</comment>
<dbReference type="PANTHER" id="PTHR19317">
    <property type="entry name" value="PRENYLATED RAB ACCEPTOR 1-RELATED"/>
    <property type="match status" value="1"/>
</dbReference>
<evidence type="ECO:0000256" key="3">
    <source>
        <dbReference type="ARBA" id="ARBA00006483"/>
    </source>
</evidence>
<keyword evidence="6 7" id="KW-0472">Membrane</keyword>
<dbReference type="Proteomes" id="UP001289374">
    <property type="component" value="Unassembled WGS sequence"/>
</dbReference>
<evidence type="ECO:0000256" key="4">
    <source>
        <dbReference type="ARBA" id="ARBA00022692"/>
    </source>
</evidence>
<evidence type="ECO:0000313" key="8">
    <source>
        <dbReference type="EMBL" id="KAK4405813.1"/>
    </source>
</evidence>
<dbReference type="GO" id="GO:0005783">
    <property type="term" value="C:endoplasmic reticulum"/>
    <property type="evidence" value="ECO:0007669"/>
    <property type="project" value="TreeGrafter"/>
</dbReference>
<evidence type="ECO:0000313" key="9">
    <source>
        <dbReference type="Proteomes" id="UP001289374"/>
    </source>
</evidence>
<keyword evidence="4 7" id="KW-0812">Transmembrane</keyword>
<feature type="transmembrane region" description="Helical" evidence="7">
    <location>
        <begin position="45"/>
        <end position="62"/>
    </location>
</feature>
<protein>
    <recommendedName>
        <fullName evidence="7">PRA1 family protein</fullName>
    </recommendedName>
</protein>
<dbReference type="GO" id="GO:0016020">
    <property type="term" value="C:membrane"/>
    <property type="evidence" value="ECO:0007669"/>
    <property type="project" value="UniProtKB-SubCell"/>
</dbReference>